<reference evidence="2" key="1">
    <citation type="journal article" date="2019" name="PLoS Negl. Trop. Dis.">
        <title>Revisiting the worldwide diversity of Leptospira species in the environment.</title>
        <authorList>
            <person name="Vincent A.T."/>
            <person name="Schiettekatte O."/>
            <person name="Bourhy P."/>
            <person name="Veyrier F.J."/>
            <person name="Picardeau M."/>
        </authorList>
    </citation>
    <scope>NUCLEOTIDE SEQUENCE [LARGE SCALE GENOMIC DNA]</scope>
    <source>
        <strain evidence="2">201702407</strain>
    </source>
</reference>
<gene>
    <name evidence="1" type="ORF">EHQ90_11360</name>
</gene>
<protein>
    <submittedName>
        <fullName evidence="1">Uncharacterized protein</fullName>
    </submittedName>
</protein>
<organism evidence="1 2">
    <name type="scientific">Leptospira stimsonii</name>
    <dbReference type="NCBI Taxonomy" id="2202203"/>
    <lineage>
        <taxon>Bacteria</taxon>
        <taxon>Pseudomonadati</taxon>
        <taxon>Spirochaetota</taxon>
        <taxon>Spirochaetia</taxon>
        <taxon>Leptospirales</taxon>
        <taxon>Leptospiraceae</taxon>
        <taxon>Leptospira</taxon>
    </lineage>
</organism>
<proteinExistence type="predicted"/>
<dbReference type="EMBL" id="RQGT01000073">
    <property type="protein sequence ID" value="TGM14465.1"/>
    <property type="molecule type" value="Genomic_DNA"/>
</dbReference>
<keyword evidence="2" id="KW-1185">Reference proteome</keyword>
<evidence type="ECO:0000313" key="1">
    <source>
        <dbReference type="EMBL" id="TGM14465.1"/>
    </source>
</evidence>
<sequence length="94" mass="10367">MEEEIEKLAATIVARYEQRGIKEFSARTNLLGENGPRWTERGVSQINIGNVLAEILGEVDAVPIARIISFSDPLMIDRIAVLKIETDGSIALTE</sequence>
<comment type="caution">
    <text evidence="1">The sequence shown here is derived from an EMBL/GenBank/DDBJ whole genome shotgun (WGS) entry which is preliminary data.</text>
</comment>
<evidence type="ECO:0000313" key="2">
    <source>
        <dbReference type="Proteomes" id="UP000297422"/>
    </source>
</evidence>
<dbReference type="RefSeq" id="WP_135685328.1">
    <property type="nucleotide sequence ID" value="NZ_RQEQ01000072.1"/>
</dbReference>
<dbReference type="Proteomes" id="UP000297422">
    <property type="component" value="Unassembled WGS sequence"/>
</dbReference>
<name>A0ABY2N2G1_9LEPT</name>
<accession>A0ABY2N2G1</accession>